<dbReference type="Proteomes" id="UP000605897">
    <property type="component" value="Unassembled WGS sequence"/>
</dbReference>
<organism evidence="1 2">
    <name type="scientific">Amycolatopsis deserti</name>
    <dbReference type="NCBI Taxonomy" id="185696"/>
    <lineage>
        <taxon>Bacteria</taxon>
        <taxon>Bacillati</taxon>
        <taxon>Actinomycetota</taxon>
        <taxon>Actinomycetes</taxon>
        <taxon>Pseudonocardiales</taxon>
        <taxon>Pseudonocardiaceae</taxon>
        <taxon>Amycolatopsis</taxon>
    </lineage>
</organism>
<name>A0ABQ3JD53_9PSEU</name>
<keyword evidence="2" id="KW-1185">Reference proteome</keyword>
<accession>A0ABQ3JD53</accession>
<evidence type="ECO:0000313" key="2">
    <source>
        <dbReference type="Proteomes" id="UP000605897"/>
    </source>
</evidence>
<sequence length="70" mass="7177">MAAPAGASAPSTSTATDAAVADVANRHHLLRGADMTGVPSIALAEDGLVCRETVQAVILDDDLRLCHRIP</sequence>
<reference evidence="2" key="1">
    <citation type="journal article" date="2019" name="Int. J. Syst. Evol. Microbiol.">
        <title>The Global Catalogue of Microorganisms (GCM) 10K type strain sequencing project: providing services to taxonomists for standard genome sequencing and annotation.</title>
        <authorList>
            <consortium name="The Broad Institute Genomics Platform"/>
            <consortium name="The Broad Institute Genome Sequencing Center for Infectious Disease"/>
            <person name="Wu L."/>
            <person name="Ma J."/>
        </authorList>
    </citation>
    <scope>NUCLEOTIDE SEQUENCE [LARGE SCALE GENOMIC DNA]</scope>
    <source>
        <strain evidence="2">CGMCC 4.7677</strain>
    </source>
</reference>
<gene>
    <name evidence="1" type="ORF">GCM10017786_52380</name>
</gene>
<evidence type="ECO:0000313" key="1">
    <source>
        <dbReference type="EMBL" id="GHF12004.1"/>
    </source>
</evidence>
<comment type="caution">
    <text evidence="1">The sequence shown here is derived from an EMBL/GenBank/DDBJ whole genome shotgun (WGS) entry which is preliminary data.</text>
</comment>
<protein>
    <submittedName>
        <fullName evidence="1">Uncharacterized protein</fullName>
    </submittedName>
</protein>
<proteinExistence type="predicted"/>
<dbReference type="EMBL" id="BNAU01000006">
    <property type="protein sequence ID" value="GHF12004.1"/>
    <property type="molecule type" value="Genomic_DNA"/>
</dbReference>